<sequence>MTAANENDRLELPGELESILSGACPHLVAYVREQTDAAHAKIAIEQAQKSGLIPRPVAERVSMARVLRTGWAATVLRLRALAHRTELDHAMTLPHLRGHADLLLHALQPDLRYLRAASLTLDVDDHLDHWLAGNLSYSLADDLDLAYELGCHVGHDLTREHAATLADALGRAHGLVLDRATIREPHHSAGQDGANDASDLQQNARWAVVDRDAKSTLSTAHDRLYRFGSKSIGLDVALELATDIARARSVAEDLAGALRLHTACTPRRRPDLAAPDLATELWAIRLDVRGLDLSSLEWSDTDLADGKILTGCTWSEKTTWPSDWDQWISRRRREVAFGVFSLISASQEGPEPGVRAGRTMHVKGENSSLLVQFAGALQKKRQSEPSHEEAC</sequence>
<proteinExistence type="predicted"/>
<gene>
    <name evidence="1" type="ORF">Acor_10440</name>
</gene>
<accession>A0A5M3VW57</accession>
<keyword evidence="2" id="KW-1185">Reference proteome</keyword>
<dbReference type="AlphaFoldDB" id="A0A5M3VW57"/>
<protein>
    <submittedName>
        <fullName evidence="1">Uncharacterized protein</fullName>
    </submittedName>
</protein>
<comment type="caution">
    <text evidence="1">The sequence shown here is derived from an EMBL/GenBank/DDBJ whole genome shotgun (WGS) entry which is preliminary data.</text>
</comment>
<evidence type="ECO:0000313" key="1">
    <source>
        <dbReference type="EMBL" id="GER98980.1"/>
    </source>
</evidence>
<evidence type="ECO:0000313" key="2">
    <source>
        <dbReference type="Proteomes" id="UP000334990"/>
    </source>
</evidence>
<dbReference type="Proteomes" id="UP000334990">
    <property type="component" value="Unassembled WGS sequence"/>
</dbReference>
<reference evidence="1 2" key="1">
    <citation type="submission" date="2019-10" db="EMBL/GenBank/DDBJ databases">
        <title>Whole genome shotgun sequence of Acrocarpospora corrugata NBRC 13972.</title>
        <authorList>
            <person name="Ichikawa N."/>
            <person name="Kimura A."/>
            <person name="Kitahashi Y."/>
            <person name="Komaki H."/>
            <person name="Oguchi A."/>
        </authorList>
    </citation>
    <scope>NUCLEOTIDE SEQUENCE [LARGE SCALE GENOMIC DNA]</scope>
    <source>
        <strain evidence="1 2">NBRC 13972</strain>
    </source>
</reference>
<dbReference type="EMBL" id="BLAD01000038">
    <property type="protein sequence ID" value="GER98980.1"/>
    <property type="molecule type" value="Genomic_DNA"/>
</dbReference>
<name>A0A5M3VW57_9ACTN</name>
<organism evidence="1 2">
    <name type="scientific">Acrocarpospora corrugata</name>
    <dbReference type="NCBI Taxonomy" id="35763"/>
    <lineage>
        <taxon>Bacteria</taxon>
        <taxon>Bacillati</taxon>
        <taxon>Actinomycetota</taxon>
        <taxon>Actinomycetes</taxon>
        <taxon>Streptosporangiales</taxon>
        <taxon>Streptosporangiaceae</taxon>
        <taxon>Acrocarpospora</taxon>
    </lineage>
</organism>